<evidence type="ECO:0000313" key="8">
    <source>
        <dbReference type="Proteomes" id="UP000265703"/>
    </source>
</evidence>
<keyword evidence="3" id="KW-0238">DNA-binding</keyword>
<feature type="domain" description="Zn(2)-C6 fungal-type" evidence="6">
    <location>
        <begin position="36"/>
        <end position="60"/>
    </location>
</feature>
<feature type="region of interest" description="Disordered" evidence="5">
    <location>
        <begin position="234"/>
        <end position="291"/>
    </location>
</feature>
<protein>
    <recommendedName>
        <fullName evidence="6">Zn(2)-C6 fungal-type domain-containing protein</fullName>
    </recommendedName>
</protein>
<gene>
    <name evidence="7" type="ORF">C1645_752315</name>
</gene>
<keyword evidence="8" id="KW-1185">Reference proteome</keyword>
<organism evidence="7 8">
    <name type="scientific">Glomus cerebriforme</name>
    <dbReference type="NCBI Taxonomy" id="658196"/>
    <lineage>
        <taxon>Eukaryota</taxon>
        <taxon>Fungi</taxon>
        <taxon>Fungi incertae sedis</taxon>
        <taxon>Mucoromycota</taxon>
        <taxon>Glomeromycotina</taxon>
        <taxon>Glomeromycetes</taxon>
        <taxon>Glomerales</taxon>
        <taxon>Glomeraceae</taxon>
        <taxon>Glomus</taxon>
    </lineage>
</organism>
<dbReference type="PANTHER" id="PTHR46910:SF3">
    <property type="entry name" value="HALOTOLERANCE PROTEIN 9-RELATED"/>
    <property type="match status" value="1"/>
</dbReference>
<dbReference type="InterPro" id="IPR050987">
    <property type="entry name" value="AtrR-like"/>
</dbReference>
<proteinExistence type="predicted"/>
<evidence type="ECO:0000313" key="7">
    <source>
        <dbReference type="EMBL" id="RIA97488.1"/>
    </source>
</evidence>
<dbReference type="InterPro" id="IPR001138">
    <property type="entry name" value="Zn2Cys6_DnaBD"/>
</dbReference>
<dbReference type="GO" id="GO:0000981">
    <property type="term" value="F:DNA-binding transcription factor activity, RNA polymerase II-specific"/>
    <property type="evidence" value="ECO:0007669"/>
    <property type="project" value="InterPro"/>
</dbReference>
<feature type="compositionally biased region" description="Polar residues" evidence="5">
    <location>
        <begin position="278"/>
        <end position="291"/>
    </location>
</feature>
<keyword evidence="4" id="KW-0539">Nucleus</keyword>
<dbReference type="CDD" id="cd00067">
    <property type="entry name" value="GAL4"/>
    <property type="match status" value="1"/>
</dbReference>
<dbReference type="GO" id="GO:0003677">
    <property type="term" value="F:DNA binding"/>
    <property type="evidence" value="ECO:0007669"/>
    <property type="project" value="UniProtKB-KW"/>
</dbReference>
<evidence type="ECO:0000256" key="1">
    <source>
        <dbReference type="ARBA" id="ARBA00004123"/>
    </source>
</evidence>
<dbReference type="OrthoDB" id="2341546at2759"/>
<dbReference type="InterPro" id="IPR036864">
    <property type="entry name" value="Zn2-C6_fun-type_DNA-bd_sf"/>
</dbReference>
<dbReference type="Pfam" id="PF00172">
    <property type="entry name" value="Zn_clus"/>
    <property type="match status" value="1"/>
</dbReference>
<name>A0A397THG0_9GLOM</name>
<dbReference type="GO" id="GO:0005634">
    <property type="term" value="C:nucleus"/>
    <property type="evidence" value="ECO:0007669"/>
    <property type="project" value="UniProtKB-SubCell"/>
</dbReference>
<keyword evidence="2" id="KW-0479">Metal-binding</keyword>
<evidence type="ECO:0000256" key="2">
    <source>
        <dbReference type="ARBA" id="ARBA00022723"/>
    </source>
</evidence>
<dbReference type="PANTHER" id="PTHR46910">
    <property type="entry name" value="TRANSCRIPTION FACTOR PDR1"/>
    <property type="match status" value="1"/>
</dbReference>
<reference evidence="7 8" key="1">
    <citation type="submission" date="2018-06" db="EMBL/GenBank/DDBJ databases">
        <title>Comparative genomics reveals the genomic features of Rhizophagus irregularis, R. cerebriforme, R. diaphanum and Gigaspora rosea, and their symbiotic lifestyle signature.</title>
        <authorList>
            <person name="Morin E."/>
            <person name="San Clemente H."/>
            <person name="Chen E.C.H."/>
            <person name="De La Providencia I."/>
            <person name="Hainaut M."/>
            <person name="Kuo A."/>
            <person name="Kohler A."/>
            <person name="Murat C."/>
            <person name="Tang N."/>
            <person name="Roy S."/>
            <person name="Loubradou J."/>
            <person name="Henrissat B."/>
            <person name="Grigoriev I.V."/>
            <person name="Corradi N."/>
            <person name="Roux C."/>
            <person name="Martin F.M."/>
        </authorList>
    </citation>
    <scope>NUCLEOTIDE SEQUENCE [LARGE SCALE GENOMIC DNA]</scope>
    <source>
        <strain evidence="7 8">DAOM 227022</strain>
    </source>
</reference>
<sequence>MTATKPTTTPARYNQIHQVNNNNLAKRTRGPINKRACQRCRQGKIRCDGDAESGKPCSNCDPQHCKYDNSPRKNKQVESLKLRLNVVEEQLITITSEVGEQLQTKDIEKEIICLLYESKEHFIGYESLFEGLKDALKQSKFVRPILPITFELLKRLGEGKCIPDIMKSLQRFVDCANSDSAAHTLSSAEILKKIEENYLAQTFPSNDNILPVDSMMIQPITIPGEVVDIGQLNLHSGDEDSSESHSIGFDDAYDASGEPHTPPGSGAHNQVHSETKCFDSNNAPQHMTATSTGPDFVGSNFYENHQYFPSYQYNMMEAMNTMNQMSFLPPTTTSPTDEQITWN</sequence>
<dbReference type="SUPFAM" id="SSF57701">
    <property type="entry name" value="Zn2/Cys6 DNA-binding domain"/>
    <property type="match status" value="1"/>
</dbReference>
<evidence type="ECO:0000256" key="3">
    <source>
        <dbReference type="ARBA" id="ARBA00023125"/>
    </source>
</evidence>
<dbReference type="PROSITE" id="PS50048">
    <property type="entry name" value="ZN2_CY6_FUNGAL_2"/>
    <property type="match status" value="1"/>
</dbReference>
<evidence type="ECO:0000256" key="4">
    <source>
        <dbReference type="ARBA" id="ARBA00023242"/>
    </source>
</evidence>
<evidence type="ECO:0000256" key="5">
    <source>
        <dbReference type="SAM" id="MobiDB-lite"/>
    </source>
</evidence>
<dbReference type="EMBL" id="QKYT01000029">
    <property type="protein sequence ID" value="RIA97488.1"/>
    <property type="molecule type" value="Genomic_DNA"/>
</dbReference>
<dbReference type="AlphaFoldDB" id="A0A397THG0"/>
<dbReference type="Proteomes" id="UP000265703">
    <property type="component" value="Unassembled WGS sequence"/>
</dbReference>
<comment type="caution">
    <text evidence="7">The sequence shown here is derived from an EMBL/GenBank/DDBJ whole genome shotgun (WGS) entry which is preliminary data.</text>
</comment>
<dbReference type="Gene3D" id="4.10.240.10">
    <property type="entry name" value="Zn(2)-C6 fungal-type DNA-binding domain"/>
    <property type="match status" value="1"/>
</dbReference>
<accession>A0A397THG0</accession>
<evidence type="ECO:0000259" key="6">
    <source>
        <dbReference type="PROSITE" id="PS50048"/>
    </source>
</evidence>
<comment type="subcellular location">
    <subcellularLocation>
        <location evidence="1">Nucleus</location>
    </subcellularLocation>
</comment>
<dbReference type="GO" id="GO:0008270">
    <property type="term" value="F:zinc ion binding"/>
    <property type="evidence" value="ECO:0007669"/>
    <property type="project" value="InterPro"/>
</dbReference>